<reference evidence="2 3" key="1">
    <citation type="submission" date="2024-11" db="EMBL/GenBank/DDBJ databases">
        <title>Chromosome-level genome assembly of the freshwater bivalve Anodonta woodiana.</title>
        <authorList>
            <person name="Chen X."/>
        </authorList>
    </citation>
    <scope>NUCLEOTIDE SEQUENCE [LARGE SCALE GENOMIC DNA]</scope>
    <source>
        <strain evidence="2">MN2024</strain>
        <tissue evidence="2">Gills</tissue>
    </source>
</reference>
<dbReference type="EMBL" id="JBJQND010000010">
    <property type="protein sequence ID" value="KAL3863670.1"/>
    <property type="molecule type" value="Genomic_DNA"/>
</dbReference>
<dbReference type="AlphaFoldDB" id="A0ABD3VQN2"/>
<keyword evidence="3" id="KW-1185">Reference proteome</keyword>
<organism evidence="2 3">
    <name type="scientific">Sinanodonta woodiana</name>
    <name type="common">Chinese pond mussel</name>
    <name type="synonym">Anodonta woodiana</name>
    <dbReference type="NCBI Taxonomy" id="1069815"/>
    <lineage>
        <taxon>Eukaryota</taxon>
        <taxon>Metazoa</taxon>
        <taxon>Spiralia</taxon>
        <taxon>Lophotrochozoa</taxon>
        <taxon>Mollusca</taxon>
        <taxon>Bivalvia</taxon>
        <taxon>Autobranchia</taxon>
        <taxon>Heteroconchia</taxon>
        <taxon>Palaeoheterodonta</taxon>
        <taxon>Unionida</taxon>
        <taxon>Unionoidea</taxon>
        <taxon>Unionidae</taxon>
        <taxon>Unioninae</taxon>
        <taxon>Sinanodonta</taxon>
    </lineage>
</organism>
<gene>
    <name evidence="2" type="ORF">ACJMK2_005417</name>
</gene>
<sequence length="159" mass="17425">MRHVLNVFTILGALVLVVGAKHVKLTGSKVSSGSPVPGMAVEQSVQINAEGSTRVTFASKKPIVEVGQGLKENASPIPERAGCLVYREDARGFFTGSRTVSQPRIPSSVIESVELIERKSYYTCEPREEKYGRAEDGTSWWVDKGCEAIFEIVECPRRP</sequence>
<feature type="chain" id="PRO_5044784051" evidence="1">
    <location>
        <begin position="21"/>
        <end position="159"/>
    </location>
</feature>
<evidence type="ECO:0000313" key="2">
    <source>
        <dbReference type="EMBL" id="KAL3863670.1"/>
    </source>
</evidence>
<accession>A0ABD3VQN2</accession>
<comment type="caution">
    <text evidence="2">The sequence shown here is derived from an EMBL/GenBank/DDBJ whole genome shotgun (WGS) entry which is preliminary data.</text>
</comment>
<keyword evidence="1" id="KW-0732">Signal</keyword>
<evidence type="ECO:0000313" key="3">
    <source>
        <dbReference type="Proteomes" id="UP001634394"/>
    </source>
</evidence>
<evidence type="ECO:0000256" key="1">
    <source>
        <dbReference type="SAM" id="SignalP"/>
    </source>
</evidence>
<name>A0ABD3VQN2_SINWO</name>
<proteinExistence type="predicted"/>
<protein>
    <submittedName>
        <fullName evidence="2">Uncharacterized protein</fullName>
    </submittedName>
</protein>
<dbReference type="Proteomes" id="UP001634394">
    <property type="component" value="Unassembled WGS sequence"/>
</dbReference>
<feature type="signal peptide" evidence="1">
    <location>
        <begin position="1"/>
        <end position="20"/>
    </location>
</feature>